<keyword evidence="2" id="KW-1185">Reference proteome</keyword>
<dbReference type="OrthoDB" id="7559751at2"/>
<gene>
    <name evidence="1" type="ORF">E5A74_08765</name>
</gene>
<evidence type="ECO:0000313" key="1">
    <source>
        <dbReference type="EMBL" id="TGX43476.1"/>
    </source>
</evidence>
<comment type="caution">
    <text evidence="1">The sequence shown here is derived from an EMBL/GenBank/DDBJ whole genome shotgun (WGS) entry which is preliminary data.</text>
</comment>
<dbReference type="EMBL" id="SRXU01000003">
    <property type="protein sequence ID" value="TGX43476.1"/>
    <property type="molecule type" value="Genomic_DNA"/>
</dbReference>
<reference evidence="1 2" key="1">
    <citation type="submission" date="2019-04" db="EMBL/GenBank/DDBJ databases">
        <title>Sphingomonas psychrotolerans sp. nov., isolated from soil in the Tianshan Mountains, Xinjiang, China.</title>
        <authorList>
            <person name="Luo Y."/>
            <person name="Sheng H."/>
        </authorList>
    </citation>
    <scope>NUCLEOTIDE SEQUENCE [LARGE SCALE GENOMIC DNA]</scope>
    <source>
        <strain evidence="1 2">KIS18-15</strain>
    </source>
</reference>
<dbReference type="AlphaFoldDB" id="A0A4S1WQC0"/>
<name>A0A4S1WQC0_9SPHN</name>
<sequence>MMPRPNRRLTALARETARCALPLLPEGAGLFMGLEADAAGALRLIWWRSDDFTVVAEISATPEGFCPADTDEGALQEAATELLDYLAGRWPAPPAGYGVITDGTGIAFAPDHPAPSASGWLVRQATGTAPLLAIVALDPSGPCALLAPRPQRSFH</sequence>
<evidence type="ECO:0000313" key="2">
    <source>
        <dbReference type="Proteomes" id="UP000309848"/>
    </source>
</evidence>
<accession>A0A4S1WQC0</accession>
<proteinExistence type="predicted"/>
<protein>
    <submittedName>
        <fullName evidence="1">Uncharacterized protein</fullName>
    </submittedName>
</protein>
<dbReference type="Proteomes" id="UP000309848">
    <property type="component" value="Unassembled WGS sequence"/>
</dbReference>
<organism evidence="1 2">
    <name type="scientific">Sphingomonas naasensis</name>
    <dbReference type="NCBI Taxonomy" id="1344951"/>
    <lineage>
        <taxon>Bacteria</taxon>
        <taxon>Pseudomonadati</taxon>
        <taxon>Pseudomonadota</taxon>
        <taxon>Alphaproteobacteria</taxon>
        <taxon>Sphingomonadales</taxon>
        <taxon>Sphingomonadaceae</taxon>
        <taxon>Sphingomonas</taxon>
    </lineage>
</organism>